<protein>
    <recommendedName>
        <fullName evidence="7">DNA-directed RNA polymerase subunit</fullName>
    </recommendedName>
</protein>
<feature type="domain" description="RPA43 OB" evidence="10">
    <location>
        <begin position="127"/>
        <end position="224"/>
    </location>
</feature>
<evidence type="ECO:0000313" key="12">
    <source>
        <dbReference type="Proteomes" id="UP000094336"/>
    </source>
</evidence>
<evidence type="ECO:0000256" key="4">
    <source>
        <dbReference type="ARBA" id="ARBA00022553"/>
    </source>
</evidence>
<comment type="similarity">
    <text evidence="2">Belongs to the eukaryotic RPA43 RNA polymerase subunit family.</text>
</comment>
<dbReference type="InterPro" id="IPR041901">
    <property type="entry name" value="RNAP_I_Rpa43_N"/>
</dbReference>
<dbReference type="Proteomes" id="UP000094336">
    <property type="component" value="Unassembled WGS sequence"/>
</dbReference>
<dbReference type="Pfam" id="PF03876">
    <property type="entry name" value="SHS2_Rpb7-N"/>
    <property type="match status" value="1"/>
</dbReference>
<feature type="region of interest" description="Disordered" evidence="8">
    <location>
        <begin position="1"/>
        <end position="27"/>
    </location>
</feature>
<reference evidence="12" key="1">
    <citation type="submission" date="2016-05" db="EMBL/GenBank/DDBJ databases">
        <title>Comparative genomics of biotechnologically important yeasts.</title>
        <authorList>
            <consortium name="DOE Joint Genome Institute"/>
            <person name="Riley R."/>
            <person name="Haridas S."/>
            <person name="Wolfe K.H."/>
            <person name="Lopes M.R."/>
            <person name="Hittinger C.T."/>
            <person name="Goker M."/>
            <person name="Salamov A."/>
            <person name="Wisecaver J."/>
            <person name="Long T.M."/>
            <person name="Aerts A.L."/>
            <person name="Barry K."/>
            <person name="Choi C."/>
            <person name="Clum A."/>
            <person name="Coughlan A.Y."/>
            <person name="Deshpande S."/>
            <person name="Douglass A.P."/>
            <person name="Hanson S.J."/>
            <person name="Klenk H.-P."/>
            <person name="Labutti K."/>
            <person name="Lapidus A."/>
            <person name="Lindquist E."/>
            <person name="Lipzen A."/>
            <person name="Meier-Kolthoff J.P."/>
            <person name="Ohm R.A."/>
            <person name="Otillar R.P."/>
            <person name="Pangilinan J."/>
            <person name="Peng Y."/>
            <person name="Rokas A."/>
            <person name="Rosa C.A."/>
            <person name="Scheuner C."/>
            <person name="Sibirny A.A."/>
            <person name="Slot J.C."/>
            <person name="Stielow J.B."/>
            <person name="Sun H."/>
            <person name="Kurtzman C.P."/>
            <person name="Blackwell M."/>
            <person name="Grigoriev I.V."/>
            <person name="Jeffries T.W."/>
        </authorList>
    </citation>
    <scope>NUCLEOTIDE SEQUENCE [LARGE SCALE GENOMIC DNA]</scope>
    <source>
        <strain evidence="12">NRRL Y-12698</strain>
    </source>
</reference>
<evidence type="ECO:0000256" key="3">
    <source>
        <dbReference type="ARBA" id="ARBA00022478"/>
    </source>
</evidence>
<dbReference type="Pfam" id="PF17875">
    <property type="entry name" value="RPA43_OB"/>
    <property type="match status" value="1"/>
</dbReference>
<dbReference type="OrthoDB" id="10250504at2759"/>
<dbReference type="PANTHER" id="PTHR12709:SF5">
    <property type="entry name" value="DNA-DIRECTED RNA POLYMERASE I SUBUNIT RPA43"/>
    <property type="match status" value="1"/>
</dbReference>
<dbReference type="InterPro" id="IPR036898">
    <property type="entry name" value="RNA_pol_Rpb7-like_N_sf"/>
</dbReference>
<dbReference type="GO" id="GO:0006362">
    <property type="term" value="P:transcription elongation by RNA polymerase I"/>
    <property type="evidence" value="ECO:0007669"/>
    <property type="project" value="UniProtKB-ARBA"/>
</dbReference>
<dbReference type="Gene3D" id="2.40.50.1060">
    <property type="match status" value="1"/>
</dbReference>
<dbReference type="GeneID" id="30145304"/>
<keyword evidence="4" id="KW-0597">Phosphoprotein</keyword>
<dbReference type="AlphaFoldDB" id="A0A1E3QXV7"/>
<dbReference type="Gene3D" id="3.30.1490.120">
    <property type="entry name" value="RNA polymerase Rpb7-like, N-terminal domain"/>
    <property type="match status" value="1"/>
</dbReference>
<proteinExistence type="inferred from homology"/>
<feature type="domain" description="RNA polymerase Rpb7-like N-terminal" evidence="9">
    <location>
        <begin position="44"/>
        <end position="92"/>
    </location>
</feature>
<evidence type="ECO:0000259" key="10">
    <source>
        <dbReference type="Pfam" id="PF17875"/>
    </source>
</evidence>
<dbReference type="InterPro" id="IPR041178">
    <property type="entry name" value="RPA43_OB"/>
</dbReference>
<dbReference type="CDD" id="cd04328">
    <property type="entry name" value="RNAP_I_Rpa43_N"/>
    <property type="match status" value="1"/>
</dbReference>
<dbReference type="InterPro" id="IPR045113">
    <property type="entry name" value="Rpb7-like"/>
</dbReference>
<evidence type="ECO:0000256" key="8">
    <source>
        <dbReference type="SAM" id="MobiDB-lite"/>
    </source>
</evidence>
<comment type="function">
    <text evidence="7">DNA-dependent RNA polymerase which catalyzes the transcription of DNA into RNA using the four ribonucleoside triphosphates as substrates.</text>
</comment>
<keyword evidence="12" id="KW-1185">Reference proteome</keyword>
<keyword evidence="3 7" id="KW-0240">DNA-directed RNA polymerase</keyword>
<sequence length="292" mass="32443">MSIETKRAYGAEETDAKRRKQGARAKNPVDDNGISECFQKVTTSLYVSLAPCHAANPIQGIKTLHLEPLVMTYFQPAHGVVLSYGNLKLSNDNILEEDGKKQLLTKISYDGPFSFLWISVDFLVWTPQVGDTLEGYSYMQSASHIGLLIHDTFNASIKKSSIPSGWEFVHNQVDEYATEVEENKFRSLGYWVDENGIKIEGRMKLTVKAVHSTGRVISVEGTLLQPNSERDALPIVPNKSKKFEDETPITVVAEEAKEEEDESVPTYTKESSDSEDEDGKVVAADSSDDDSD</sequence>
<feature type="region of interest" description="Disordered" evidence="8">
    <location>
        <begin position="238"/>
        <end position="292"/>
    </location>
</feature>
<dbReference type="GO" id="GO:0005736">
    <property type="term" value="C:RNA polymerase I complex"/>
    <property type="evidence" value="ECO:0007669"/>
    <property type="project" value="UniProtKB-ARBA"/>
</dbReference>
<evidence type="ECO:0000256" key="5">
    <source>
        <dbReference type="ARBA" id="ARBA00023163"/>
    </source>
</evidence>
<dbReference type="GO" id="GO:0006361">
    <property type="term" value="P:transcription initiation at RNA polymerase I promoter"/>
    <property type="evidence" value="ECO:0007669"/>
    <property type="project" value="UniProtKB-ARBA"/>
</dbReference>
<evidence type="ECO:0000256" key="6">
    <source>
        <dbReference type="ARBA" id="ARBA00023242"/>
    </source>
</evidence>
<feature type="compositionally biased region" description="Basic and acidic residues" evidence="8">
    <location>
        <begin position="1"/>
        <end position="16"/>
    </location>
</feature>
<comment type="subcellular location">
    <subcellularLocation>
        <location evidence="1">Nucleus</location>
        <location evidence="1">Nucleolus</location>
    </subcellularLocation>
</comment>
<organism evidence="11 12">
    <name type="scientific">Babjeviella inositovora NRRL Y-12698</name>
    <dbReference type="NCBI Taxonomy" id="984486"/>
    <lineage>
        <taxon>Eukaryota</taxon>
        <taxon>Fungi</taxon>
        <taxon>Dikarya</taxon>
        <taxon>Ascomycota</taxon>
        <taxon>Saccharomycotina</taxon>
        <taxon>Pichiomycetes</taxon>
        <taxon>Serinales incertae sedis</taxon>
        <taxon>Babjeviella</taxon>
    </lineage>
</organism>
<dbReference type="PANTHER" id="PTHR12709">
    <property type="entry name" value="DNA-DIRECTED RNA POLYMERASE II, III"/>
    <property type="match status" value="1"/>
</dbReference>
<evidence type="ECO:0000259" key="9">
    <source>
        <dbReference type="Pfam" id="PF03876"/>
    </source>
</evidence>
<evidence type="ECO:0000256" key="7">
    <source>
        <dbReference type="RuleBase" id="RU369086"/>
    </source>
</evidence>
<dbReference type="InterPro" id="IPR005576">
    <property type="entry name" value="Rpb7-like_N"/>
</dbReference>
<gene>
    <name evidence="11" type="ORF">BABINDRAFT_159079</name>
</gene>
<keyword evidence="6 7" id="KW-0539">Nucleus</keyword>
<accession>A0A1E3QXV7</accession>
<dbReference type="EMBL" id="KV454426">
    <property type="protein sequence ID" value="ODQ82503.1"/>
    <property type="molecule type" value="Genomic_DNA"/>
</dbReference>
<dbReference type="RefSeq" id="XP_018987831.1">
    <property type="nucleotide sequence ID" value="XM_019127451.1"/>
</dbReference>
<evidence type="ECO:0000313" key="11">
    <source>
        <dbReference type="EMBL" id="ODQ82503.1"/>
    </source>
</evidence>
<keyword evidence="5 7" id="KW-0804">Transcription</keyword>
<evidence type="ECO:0000256" key="1">
    <source>
        <dbReference type="ARBA" id="ARBA00004604"/>
    </source>
</evidence>
<name>A0A1E3QXV7_9ASCO</name>
<dbReference type="STRING" id="984486.A0A1E3QXV7"/>
<evidence type="ECO:0000256" key="2">
    <source>
        <dbReference type="ARBA" id="ARBA00005930"/>
    </source>
</evidence>
<dbReference type="FunFam" id="3.30.1490.120:FF:000004">
    <property type="entry name" value="RNA polymerase I subunit Rpa43"/>
    <property type="match status" value="1"/>
</dbReference>